<dbReference type="KEGG" id="omy:110490486"/>
<dbReference type="Ensembl" id="ENSOMYT00000033339.2">
    <property type="protein sequence ID" value="ENSOMYP00000030582.2"/>
    <property type="gene ID" value="ENSOMYG00000014348.2"/>
</dbReference>
<evidence type="ECO:0008006" key="5">
    <source>
        <dbReference type="Google" id="ProtNLM"/>
    </source>
</evidence>
<reference evidence="3" key="2">
    <citation type="submission" date="2025-08" db="UniProtKB">
        <authorList>
            <consortium name="Ensembl"/>
        </authorList>
    </citation>
    <scope>IDENTIFICATION</scope>
</reference>
<dbReference type="RefSeq" id="XP_021419569.2">
    <property type="nucleotide sequence ID" value="XM_021563894.2"/>
</dbReference>
<reference evidence="3" key="3">
    <citation type="submission" date="2025-09" db="UniProtKB">
        <authorList>
            <consortium name="Ensembl"/>
        </authorList>
    </citation>
    <scope>IDENTIFICATION</scope>
</reference>
<feature type="signal peptide" evidence="2">
    <location>
        <begin position="1"/>
        <end position="21"/>
    </location>
</feature>
<feature type="chain" id="PRO_5035454923" description="Protein FAM180A" evidence="2">
    <location>
        <begin position="22"/>
        <end position="223"/>
    </location>
</feature>
<keyword evidence="2" id="KW-0732">Signal</keyword>
<dbReference type="GeneTree" id="ENSGT00940000154479"/>
<evidence type="ECO:0000256" key="2">
    <source>
        <dbReference type="SAM" id="SignalP"/>
    </source>
</evidence>
<dbReference type="OrthoDB" id="8913792at2759"/>
<dbReference type="PANTHER" id="PTHR34034">
    <property type="entry name" value="PROTEIN FAM180A-RELATED"/>
    <property type="match status" value="1"/>
</dbReference>
<dbReference type="AlphaFoldDB" id="A0A8C7Q3S1"/>
<dbReference type="GeneID" id="110490486"/>
<feature type="transmembrane region" description="Helical" evidence="1">
    <location>
        <begin position="45"/>
        <end position="66"/>
    </location>
</feature>
<protein>
    <recommendedName>
        <fullName evidence="5">Protein FAM180A</fullName>
    </recommendedName>
</protein>
<evidence type="ECO:0000313" key="4">
    <source>
        <dbReference type="Proteomes" id="UP000694395"/>
    </source>
</evidence>
<sequence>MMHQWGLFITVFYCQLFLAAAQHWRKGQRIGVKEVAQRMVSSEIRIPALAAFSSGAAFSSAVLWYARDQGWNPVARYTSAFRVKRGTHSLVNPTFQNSVEDVNLLFEILLAGMQIEGEDKPFVIPDKELASLRRVQKLEVICEDVLPKRLSEIRRLTSHLSQRRGALSREDFERTVLTMVYTAQTLVHTTSQHQKALWGDALLQLFRAIQEDLTPLPRTPQHN</sequence>
<reference evidence="3" key="1">
    <citation type="submission" date="2020-07" db="EMBL/GenBank/DDBJ databases">
        <title>A long reads based de novo assembly of the rainbow trout Arlee double haploid line genome.</title>
        <authorList>
            <person name="Gao G."/>
            <person name="Palti Y."/>
        </authorList>
    </citation>
    <scope>NUCLEOTIDE SEQUENCE [LARGE SCALE GENOMIC DNA]</scope>
</reference>
<dbReference type="Proteomes" id="UP000694395">
    <property type="component" value="Chromosome 15"/>
</dbReference>
<dbReference type="PANTHER" id="PTHR34034:SF2">
    <property type="entry name" value="PROTEIN FAM180A"/>
    <property type="match status" value="1"/>
</dbReference>
<evidence type="ECO:0000313" key="3">
    <source>
        <dbReference type="Ensembl" id="ENSOMYP00000030582.2"/>
    </source>
</evidence>
<keyword evidence="1" id="KW-0472">Membrane</keyword>
<accession>A0A8C7Q3S1</accession>
<gene>
    <name evidence="3" type="primary">LOC110490486</name>
</gene>
<keyword evidence="1" id="KW-1133">Transmembrane helix</keyword>
<proteinExistence type="predicted"/>
<name>A0A8C7Q3S1_ONCMY</name>
<dbReference type="InterPro" id="IPR029170">
    <property type="entry name" value="FAM180"/>
</dbReference>
<keyword evidence="4" id="KW-1185">Reference proteome</keyword>
<evidence type="ECO:0000256" key="1">
    <source>
        <dbReference type="SAM" id="Phobius"/>
    </source>
</evidence>
<keyword evidence="1" id="KW-0812">Transmembrane</keyword>
<organism evidence="3 4">
    <name type="scientific">Oncorhynchus mykiss</name>
    <name type="common">Rainbow trout</name>
    <name type="synonym">Salmo gairdneri</name>
    <dbReference type="NCBI Taxonomy" id="8022"/>
    <lineage>
        <taxon>Eukaryota</taxon>
        <taxon>Metazoa</taxon>
        <taxon>Chordata</taxon>
        <taxon>Craniata</taxon>
        <taxon>Vertebrata</taxon>
        <taxon>Euteleostomi</taxon>
        <taxon>Actinopterygii</taxon>
        <taxon>Neopterygii</taxon>
        <taxon>Teleostei</taxon>
        <taxon>Protacanthopterygii</taxon>
        <taxon>Salmoniformes</taxon>
        <taxon>Salmonidae</taxon>
        <taxon>Salmoninae</taxon>
        <taxon>Oncorhynchus</taxon>
    </lineage>
</organism>
<dbReference type="Pfam" id="PF15173">
    <property type="entry name" value="FAM180"/>
    <property type="match status" value="1"/>
</dbReference>